<evidence type="ECO:0000313" key="2">
    <source>
        <dbReference type="Proteomes" id="UP001208567"/>
    </source>
</evidence>
<comment type="caution">
    <text evidence="1">The sequence shown here is derived from an EMBL/GenBank/DDBJ whole genome shotgun (WGS) entry which is preliminary data.</text>
</comment>
<dbReference type="EMBL" id="BRXR01000001">
    <property type="protein sequence ID" value="GLC30359.1"/>
    <property type="molecule type" value="Genomic_DNA"/>
</dbReference>
<protein>
    <recommendedName>
        <fullName evidence="3">Pyruvate kinase</fullName>
    </recommendedName>
</protein>
<sequence length="69" mass="7929">MFGVIDRFEGKMAVIEMYSGEVINIERTQLPAEAKEGDVLKIGETITVDEEETKKRRKKVDELTKDIWA</sequence>
<name>A0ABQ5N555_9CLOT</name>
<reference evidence="1 2" key="1">
    <citation type="journal article" date="2024" name="Int. J. Syst. Evol. Microbiol.">
        <title>Clostridium omnivorum sp. nov., isolated from anoxic soil under the treatment of reductive soil disinfestation.</title>
        <authorList>
            <person name="Ueki A."/>
            <person name="Tonouchi A."/>
            <person name="Kaku N."/>
            <person name="Honma S."/>
            <person name="Ueki K."/>
        </authorList>
    </citation>
    <scope>NUCLEOTIDE SEQUENCE [LARGE SCALE GENOMIC DNA]</scope>
    <source>
        <strain evidence="1 2">E14</strain>
    </source>
</reference>
<gene>
    <name evidence="1" type="ORF">bsdE14_17690</name>
</gene>
<evidence type="ECO:0008006" key="3">
    <source>
        <dbReference type="Google" id="ProtNLM"/>
    </source>
</evidence>
<keyword evidence="2" id="KW-1185">Reference proteome</keyword>
<accession>A0ABQ5N555</accession>
<dbReference type="RefSeq" id="WP_264849620.1">
    <property type="nucleotide sequence ID" value="NZ_BRXR01000001.1"/>
</dbReference>
<dbReference type="InterPro" id="IPR021377">
    <property type="entry name" value="DUF3006"/>
</dbReference>
<dbReference type="Gene3D" id="6.20.120.50">
    <property type="match status" value="1"/>
</dbReference>
<evidence type="ECO:0000313" key="1">
    <source>
        <dbReference type="EMBL" id="GLC30359.1"/>
    </source>
</evidence>
<dbReference type="Pfam" id="PF11213">
    <property type="entry name" value="DUF3006"/>
    <property type="match status" value="1"/>
</dbReference>
<proteinExistence type="predicted"/>
<organism evidence="1 2">
    <name type="scientific">Clostridium omnivorum</name>
    <dbReference type="NCBI Taxonomy" id="1604902"/>
    <lineage>
        <taxon>Bacteria</taxon>
        <taxon>Bacillati</taxon>
        <taxon>Bacillota</taxon>
        <taxon>Clostridia</taxon>
        <taxon>Eubacteriales</taxon>
        <taxon>Clostridiaceae</taxon>
        <taxon>Clostridium</taxon>
    </lineage>
</organism>
<dbReference type="Proteomes" id="UP001208567">
    <property type="component" value="Unassembled WGS sequence"/>
</dbReference>